<sequence>MKAQLMNGSIKRKIMIAFAALVLLPITVLCSYFYYQTNQYIQSQIVSNSSIALSQAKANVVNKMNIVTSASDHIAFNDTLRNFLSEEFIVNGDSMDMYREKIVPLLKYGTYFNQFNIHNIALYVSNVTIPEGYGVVWHISALRSQEWYQKFMQSDMTTQWWSHEGVPIDHSGIVGAIYTYAHKIHSMDGEFLGIVAVDILQKDLFSFLTGASEEAYTFVLDPSRGAFMQQRSDIFRWHSDKRQAEMTQSLQGSFRYEDSIVVYSDLPALDVLLGIMVESAYGASFKLFAATLAIIGVCIISILLFYKVIKMLFTLFKKSISAMDHAIDTGLPLQLPLDRKDEFGVIADKFNTLLLKIQHLMREMVQKELLHKDTQLKALQYQINPHFIYNTIDIFSAKMELAGQYDVSEAFSDFGKILRYTIDDPTMYTTLECEIDHLSRYANLQKMKYGDRLRVLVDIPDELLSACMITFILQPLVENSIKHGFGDRDKLEVVIEAKLIERRNIQITISDNGNGMRHEQVDALNTLFIGPSNRQKAPEQSVGIGLRNINERLKLFYGDHYHLTMESKLGTGTVTSIKIPWREKEW</sequence>
<accession>A0ABW3HP93</accession>
<keyword evidence="8" id="KW-1185">Reference proteome</keyword>
<keyword evidence="7" id="KW-0418">Kinase</keyword>
<dbReference type="PRINTS" id="PR00344">
    <property type="entry name" value="BCTRLSENSOR"/>
</dbReference>
<evidence type="ECO:0000259" key="6">
    <source>
        <dbReference type="Pfam" id="PF06580"/>
    </source>
</evidence>
<feature type="transmembrane region" description="Helical" evidence="4">
    <location>
        <begin position="287"/>
        <end position="309"/>
    </location>
</feature>
<name>A0ABW3HP93_9BACL</name>
<dbReference type="EC" id="2.7.13.3" evidence="2"/>
<comment type="caution">
    <text evidence="7">The sequence shown here is derived from an EMBL/GenBank/DDBJ whole genome shotgun (WGS) entry which is preliminary data.</text>
</comment>
<evidence type="ECO:0000256" key="2">
    <source>
        <dbReference type="ARBA" id="ARBA00012438"/>
    </source>
</evidence>
<evidence type="ECO:0000256" key="1">
    <source>
        <dbReference type="ARBA" id="ARBA00000085"/>
    </source>
</evidence>
<evidence type="ECO:0000313" key="8">
    <source>
        <dbReference type="Proteomes" id="UP001596989"/>
    </source>
</evidence>
<keyword evidence="3" id="KW-0902">Two-component regulatory system</keyword>
<dbReference type="EMBL" id="JBHTJZ010000009">
    <property type="protein sequence ID" value="MFD0959303.1"/>
    <property type="molecule type" value="Genomic_DNA"/>
</dbReference>
<comment type="catalytic activity">
    <reaction evidence="1">
        <text>ATP + protein L-histidine = ADP + protein N-phospho-L-histidine.</text>
        <dbReference type="EC" id="2.7.13.3"/>
    </reaction>
</comment>
<proteinExistence type="predicted"/>
<reference evidence="8" key="1">
    <citation type="journal article" date="2019" name="Int. J. Syst. Evol. Microbiol.">
        <title>The Global Catalogue of Microorganisms (GCM) 10K type strain sequencing project: providing services to taxonomists for standard genome sequencing and annotation.</title>
        <authorList>
            <consortium name="The Broad Institute Genomics Platform"/>
            <consortium name="The Broad Institute Genome Sequencing Center for Infectious Disease"/>
            <person name="Wu L."/>
            <person name="Ma J."/>
        </authorList>
    </citation>
    <scope>NUCLEOTIDE SEQUENCE [LARGE SCALE GENOMIC DNA]</scope>
    <source>
        <strain evidence="8">CCUG 59129</strain>
    </source>
</reference>
<organism evidence="7 8">
    <name type="scientific">Paenibacillus chungangensis</name>
    <dbReference type="NCBI Taxonomy" id="696535"/>
    <lineage>
        <taxon>Bacteria</taxon>
        <taxon>Bacillati</taxon>
        <taxon>Bacillota</taxon>
        <taxon>Bacilli</taxon>
        <taxon>Bacillales</taxon>
        <taxon>Paenibacillaceae</taxon>
        <taxon>Paenibacillus</taxon>
    </lineage>
</organism>
<dbReference type="GO" id="GO:0004673">
    <property type="term" value="F:protein histidine kinase activity"/>
    <property type="evidence" value="ECO:0007669"/>
    <property type="project" value="UniProtKB-EC"/>
</dbReference>
<keyword evidence="4" id="KW-1133">Transmembrane helix</keyword>
<dbReference type="InterPro" id="IPR036890">
    <property type="entry name" value="HATPase_C_sf"/>
</dbReference>
<dbReference type="InterPro" id="IPR004358">
    <property type="entry name" value="Sig_transdc_His_kin-like_C"/>
</dbReference>
<evidence type="ECO:0000256" key="4">
    <source>
        <dbReference type="SAM" id="Phobius"/>
    </source>
</evidence>
<keyword evidence="4" id="KW-0472">Membrane</keyword>
<dbReference type="InterPro" id="IPR003594">
    <property type="entry name" value="HATPase_dom"/>
</dbReference>
<evidence type="ECO:0000259" key="5">
    <source>
        <dbReference type="Pfam" id="PF02518"/>
    </source>
</evidence>
<dbReference type="PANTHER" id="PTHR34220:SF7">
    <property type="entry name" value="SENSOR HISTIDINE KINASE YPDA"/>
    <property type="match status" value="1"/>
</dbReference>
<dbReference type="InterPro" id="IPR010559">
    <property type="entry name" value="Sig_transdc_His_kin_internal"/>
</dbReference>
<keyword evidence="7" id="KW-0808">Transferase</keyword>
<dbReference type="Pfam" id="PF06580">
    <property type="entry name" value="His_kinase"/>
    <property type="match status" value="1"/>
</dbReference>
<dbReference type="SUPFAM" id="SSF55874">
    <property type="entry name" value="ATPase domain of HSP90 chaperone/DNA topoisomerase II/histidine kinase"/>
    <property type="match status" value="1"/>
</dbReference>
<dbReference type="InterPro" id="IPR050640">
    <property type="entry name" value="Bact_2-comp_sensor_kinase"/>
</dbReference>
<dbReference type="RefSeq" id="WP_377563392.1">
    <property type="nucleotide sequence ID" value="NZ_JBHTJZ010000009.1"/>
</dbReference>
<dbReference type="PANTHER" id="PTHR34220">
    <property type="entry name" value="SENSOR HISTIDINE KINASE YPDA"/>
    <property type="match status" value="1"/>
</dbReference>
<evidence type="ECO:0000313" key="7">
    <source>
        <dbReference type="EMBL" id="MFD0959303.1"/>
    </source>
</evidence>
<gene>
    <name evidence="7" type="ORF">ACFQ2I_07860</name>
</gene>
<evidence type="ECO:0000256" key="3">
    <source>
        <dbReference type="ARBA" id="ARBA00023012"/>
    </source>
</evidence>
<dbReference type="Pfam" id="PF02518">
    <property type="entry name" value="HATPase_c"/>
    <property type="match status" value="1"/>
</dbReference>
<feature type="domain" description="Histidine kinase/HSP90-like ATPase" evidence="5">
    <location>
        <begin position="472"/>
        <end position="581"/>
    </location>
</feature>
<dbReference type="Proteomes" id="UP001596989">
    <property type="component" value="Unassembled WGS sequence"/>
</dbReference>
<feature type="domain" description="Signal transduction histidine kinase internal region" evidence="6">
    <location>
        <begin position="375"/>
        <end position="453"/>
    </location>
</feature>
<dbReference type="Gene3D" id="3.30.565.10">
    <property type="entry name" value="Histidine kinase-like ATPase, C-terminal domain"/>
    <property type="match status" value="1"/>
</dbReference>
<protein>
    <recommendedName>
        <fullName evidence="2">histidine kinase</fullName>
        <ecNumber evidence="2">2.7.13.3</ecNumber>
    </recommendedName>
</protein>
<keyword evidence="4" id="KW-0812">Transmembrane</keyword>